<dbReference type="EMBL" id="DSVI01000004">
    <property type="protein sequence ID" value="HGT46686.1"/>
    <property type="molecule type" value="Genomic_DNA"/>
</dbReference>
<reference evidence="3" key="1">
    <citation type="journal article" date="2020" name="mSystems">
        <title>Genome- and Community-Level Interaction Insights into Carbon Utilization and Element Cycling Functions of Hydrothermarchaeota in Hydrothermal Sediment.</title>
        <authorList>
            <person name="Zhou Z."/>
            <person name="Liu Y."/>
            <person name="Xu W."/>
            <person name="Pan J."/>
            <person name="Luo Z.H."/>
            <person name="Li M."/>
        </authorList>
    </citation>
    <scope>NUCLEOTIDE SEQUENCE [LARGE SCALE GENOMIC DNA]</scope>
    <source>
        <strain evidence="3">SpSt-500</strain>
    </source>
</reference>
<keyword evidence="1" id="KW-0732">Signal</keyword>
<dbReference type="SUPFAM" id="SSF53474">
    <property type="entry name" value="alpha/beta-Hydrolases"/>
    <property type="match status" value="1"/>
</dbReference>
<keyword evidence="3" id="KW-0378">Hydrolase</keyword>
<feature type="chain" id="PRO_5032903127" evidence="1">
    <location>
        <begin position="20"/>
        <end position="279"/>
    </location>
</feature>
<sequence length="279" mass="30983">MKILNLFLALIISSGFVSAQEKSSCCQVNVSFTSFASDKNFRDVHQTPAAFTLKDAKGKIIKFKTKSGSEANGYFVQSNKKSNKYIFVFHEWWGLNDHIKREADELNEKLGDVNVLAIDLYDGKVASTREDAAKYMQSVNKDRALEIVSAAIDFAGKDAEIGTIGWCFGGGWSLQASILTGRQGKACVMYYGIIENTPETFKELNAPVLGIFAEKDGWVTPEVYGNLEKNLKAAGKKVIIKSFNADHAFANPSNPNYDKQATKEAKELTIKFFKENLMK</sequence>
<proteinExistence type="predicted"/>
<feature type="signal peptide" evidence="1">
    <location>
        <begin position="1"/>
        <end position="19"/>
    </location>
</feature>
<comment type="caution">
    <text evidence="3">The sequence shown here is derived from an EMBL/GenBank/DDBJ whole genome shotgun (WGS) entry which is preliminary data.</text>
</comment>
<evidence type="ECO:0000313" key="3">
    <source>
        <dbReference type="EMBL" id="HGT46686.1"/>
    </source>
</evidence>
<dbReference type="InterPro" id="IPR029058">
    <property type="entry name" value="AB_hydrolase_fold"/>
</dbReference>
<dbReference type="InterPro" id="IPR051049">
    <property type="entry name" value="Dienelactone_hydrolase-like"/>
</dbReference>
<feature type="domain" description="Dienelactone hydrolase" evidence="2">
    <location>
        <begin position="73"/>
        <end position="275"/>
    </location>
</feature>
<evidence type="ECO:0000259" key="2">
    <source>
        <dbReference type="Pfam" id="PF01738"/>
    </source>
</evidence>
<dbReference type="Pfam" id="PF01738">
    <property type="entry name" value="DLH"/>
    <property type="match status" value="1"/>
</dbReference>
<gene>
    <name evidence="3" type="ORF">ENS56_01465</name>
</gene>
<accession>A0A832DL43</accession>
<protein>
    <submittedName>
        <fullName evidence="3">Dienelactone hydrolase family protein</fullName>
    </submittedName>
</protein>
<dbReference type="PANTHER" id="PTHR46623:SF6">
    <property type="entry name" value="ALPHA_BETA-HYDROLASES SUPERFAMILY PROTEIN"/>
    <property type="match status" value="1"/>
</dbReference>
<dbReference type="Gene3D" id="3.40.50.1820">
    <property type="entry name" value="alpha/beta hydrolase"/>
    <property type="match status" value="1"/>
</dbReference>
<dbReference type="InterPro" id="IPR002925">
    <property type="entry name" value="Dienelactn_hydro"/>
</dbReference>
<dbReference type="PANTHER" id="PTHR46623">
    <property type="entry name" value="CARBOXYMETHYLENEBUTENOLIDASE-RELATED"/>
    <property type="match status" value="1"/>
</dbReference>
<dbReference type="AlphaFoldDB" id="A0A832DL43"/>
<dbReference type="GO" id="GO:0016787">
    <property type="term" value="F:hydrolase activity"/>
    <property type="evidence" value="ECO:0007669"/>
    <property type="project" value="UniProtKB-KW"/>
</dbReference>
<organism evidence="3">
    <name type="scientific">Ignavibacterium album</name>
    <dbReference type="NCBI Taxonomy" id="591197"/>
    <lineage>
        <taxon>Bacteria</taxon>
        <taxon>Pseudomonadati</taxon>
        <taxon>Ignavibacteriota</taxon>
        <taxon>Ignavibacteria</taxon>
        <taxon>Ignavibacteriales</taxon>
        <taxon>Ignavibacteriaceae</taxon>
        <taxon>Ignavibacterium</taxon>
    </lineage>
</organism>
<evidence type="ECO:0000256" key="1">
    <source>
        <dbReference type="SAM" id="SignalP"/>
    </source>
</evidence>
<name>A0A832DL43_9BACT</name>